<evidence type="ECO:0000313" key="3">
    <source>
        <dbReference type="Proteomes" id="UP000179057"/>
    </source>
</evidence>
<dbReference type="Proteomes" id="UP000179057">
    <property type="component" value="Unassembled WGS sequence"/>
</dbReference>
<organism evidence="2 3">
    <name type="scientific">Candidatus Wolfebacteria bacterium RIFOXYD1_FULL_48_65</name>
    <dbReference type="NCBI Taxonomy" id="1802561"/>
    <lineage>
        <taxon>Bacteria</taxon>
        <taxon>Candidatus Wolfeibacteriota</taxon>
    </lineage>
</organism>
<sequence length="59" mass="6714">MFTADSSRFTEDADICHSGPFVRQLADQGKTPARIQYKQEWIPAFAGMTMAWGLFFILI</sequence>
<dbReference type="AlphaFoldDB" id="A0A1F8E037"/>
<reference evidence="2 3" key="1">
    <citation type="journal article" date="2016" name="Nat. Commun.">
        <title>Thousands of microbial genomes shed light on interconnected biogeochemical processes in an aquifer system.</title>
        <authorList>
            <person name="Anantharaman K."/>
            <person name="Brown C.T."/>
            <person name="Hug L.A."/>
            <person name="Sharon I."/>
            <person name="Castelle C.J."/>
            <person name="Probst A.J."/>
            <person name="Thomas B.C."/>
            <person name="Singh A."/>
            <person name="Wilkins M.J."/>
            <person name="Karaoz U."/>
            <person name="Brodie E.L."/>
            <person name="Williams K.H."/>
            <person name="Hubbard S.S."/>
            <person name="Banfield J.F."/>
        </authorList>
    </citation>
    <scope>NUCLEOTIDE SEQUENCE [LARGE SCALE GENOMIC DNA]</scope>
</reference>
<feature type="transmembrane region" description="Helical" evidence="1">
    <location>
        <begin position="41"/>
        <end position="58"/>
    </location>
</feature>
<name>A0A1F8E037_9BACT</name>
<keyword evidence="1" id="KW-0812">Transmembrane</keyword>
<evidence type="ECO:0000256" key="1">
    <source>
        <dbReference type="SAM" id="Phobius"/>
    </source>
</evidence>
<gene>
    <name evidence="2" type="ORF">A2610_00765</name>
</gene>
<accession>A0A1F8E037</accession>
<keyword evidence="1" id="KW-1133">Transmembrane helix</keyword>
<comment type="caution">
    <text evidence="2">The sequence shown here is derived from an EMBL/GenBank/DDBJ whole genome shotgun (WGS) entry which is preliminary data.</text>
</comment>
<keyword evidence="1" id="KW-0472">Membrane</keyword>
<proteinExistence type="predicted"/>
<protein>
    <submittedName>
        <fullName evidence="2">Uncharacterized protein</fullName>
    </submittedName>
</protein>
<evidence type="ECO:0000313" key="2">
    <source>
        <dbReference type="EMBL" id="OGM94136.1"/>
    </source>
</evidence>
<dbReference type="EMBL" id="MGIV01000016">
    <property type="protein sequence ID" value="OGM94136.1"/>
    <property type="molecule type" value="Genomic_DNA"/>
</dbReference>